<dbReference type="PANTHER" id="PTHR37406">
    <property type="entry name" value="T4-TYPE LYSOZYME 1-RELATED"/>
    <property type="match status" value="1"/>
</dbReference>
<dbReference type="GO" id="GO:0016998">
    <property type="term" value="P:cell wall macromolecule catabolic process"/>
    <property type="evidence" value="ECO:0007669"/>
    <property type="project" value="InterPro"/>
</dbReference>
<dbReference type="EMBL" id="SDPT01000001">
    <property type="protein sequence ID" value="RXZ34802.1"/>
    <property type="molecule type" value="Genomic_DNA"/>
</dbReference>
<keyword evidence="5" id="KW-1185">Reference proteome</keyword>
<dbReference type="OrthoDB" id="5323745at2"/>
<accession>A0A4Q2J0J5</accession>
<keyword evidence="1 3" id="KW-0929">Antimicrobial</keyword>
<evidence type="ECO:0000256" key="3">
    <source>
        <dbReference type="RuleBase" id="RU003788"/>
    </source>
</evidence>
<evidence type="ECO:0000313" key="5">
    <source>
        <dbReference type="Proteomes" id="UP000292347"/>
    </source>
</evidence>
<evidence type="ECO:0000313" key="4">
    <source>
        <dbReference type="EMBL" id="RXZ34802.1"/>
    </source>
</evidence>
<dbReference type="Pfam" id="PF00959">
    <property type="entry name" value="Phage_lysozyme"/>
    <property type="match status" value="1"/>
</dbReference>
<comment type="similarity">
    <text evidence="3">Belongs to the glycosyl hydrolase 24 family.</text>
</comment>
<dbReference type="GO" id="GO:0042742">
    <property type="term" value="P:defense response to bacterium"/>
    <property type="evidence" value="ECO:0007669"/>
    <property type="project" value="UniProtKB-KW"/>
</dbReference>
<dbReference type="EC" id="3.2.1.17" evidence="3"/>
<dbReference type="GO" id="GO:0003796">
    <property type="term" value="F:lysozyme activity"/>
    <property type="evidence" value="ECO:0007669"/>
    <property type="project" value="UniProtKB-EC"/>
</dbReference>
<dbReference type="AlphaFoldDB" id="A0A4Q2J0J5"/>
<dbReference type="SUPFAM" id="SSF53955">
    <property type="entry name" value="Lysozyme-like"/>
    <property type="match status" value="1"/>
</dbReference>
<dbReference type="Proteomes" id="UP000292347">
    <property type="component" value="Unassembled WGS sequence"/>
</dbReference>
<gene>
    <name evidence="4" type="ORF">EO081_03855</name>
</gene>
<evidence type="ECO:0000256" key="1">
    <source>
        <dbReference type="ARBA" id="ARBA00022529"/>
    </source>
</evidence>
<dbReference type="RefSeq" id="WP_129340584.1">
    <property type="nucleotide sequence ID" value="NZ_JACIDD010000001.1"/>
</dbReference>
<keyword evidence="2 3" id="KW-0081">Bacteriolytic enzyme</keyword>
<dbReference type="Gene3D" id="1.10.530.40">
    <property type="match status" value="1"/>
</dbReference>
<evidence type="ECO:0000256" key="2">
    <source>
        <dbReference type="ARBA" id="ARBA00022638"/>
    </source>
</evidence>
<dbReference type="PANTHER" id="PTHR37406:SF1">
    <property type="entry name" value="T4-TYPE LYSOZYME 1-RELATED"/>
    <property type="match status" value="1"/>
</dbReference>
<dbReference type="InterPro" id="IPR002196">
    <property type="entry name" value="Glyco_hydro_24"/>
</dbReference>
<dbReference type="InterPro" id="IPR023347">
    <property type="entry name" value="Lysozyme_dom_sf"/>
</dbReference>
<reference evidence="4 5" key="1">
    <citation type="submission" date="2019-01" db="EMBL/GenBank/DDBJ databases">
        <title>Sphingomonas mucosissima sp. nov. and Sphingomonas desiccabilis sp. nov., from biological soil crusts in the Colorado Plateau, USA.</title>
        <authorList>
            <person name="Zhu D."/>
        </authorList>
    </citation>
    <scope>NUCLEOTIDE SEQUENCE [LARGE SCALE GENOMIC DNA]</scope>
    <source>
        <strain evidence="4 5">CP1D</strain>
    </source>
</reference>
<proteinExistence type="inferred from homology"/>
<keyword evidence="3" id="KW-0378">Hydrolase</keyword>
<keyword evidence="3" id="KW-0326">Glycosidase</keyword>
<dbReference type="GO" id="GO:0031640">
    <property type="term" value="P:killing of cells of another organism"/>
    <property type="evidence" value="ECO:0007669"/>
    <property type="project" value="UniProtKB-KW"/>
</dbReference>
<comment type="catalytic activity">
    <reaction evidence="3">
        <text>Hydrolysis of (1-&gt;4)-beta-linkages between N-acetylmuramic acid and N-acetyl-D-glucosamine residues in a peptidoglycan and between N-acetyl-D-glucosamine residues in chitodextrins.</text>
        <dbReference type="EC" id="3.2.1.17"/>
    </reaction>
</comment>
<dbReference type="GO" id="GO:0009253">
    <property type="term" value="P:peptidoglycan catabolic process"/>
    <property type="evidence" value="ECO:0007669"/>
    <property type="project" value="InterPro"/>
</dbReference>
<dbReference type="InterPro" id="IPR023346">
    <property type="entry name" value="Lysozyme-like_dom_sf"/>
</dbReference>
<organism evidence="4 5">
    <name type="scientific">Sphingomonas desiccabilis</name>
    <dbReference type="NCBI Taxonomy" id="429134"/>
    <lineage>
        <taxon>Bacteria</taxon>
        <taxon>Pseudomonadati</taxon>
        <taxon>Pseudomonadota</taxon>
        <taxon>Alphaproteobacteria</taxon>
        <taxon>Sphingomonadales</taxon>
        <taxon>Sphingomonadaceae</taxon>
        <taxon>Sphingomonas</taxon>
    </lineage>
</organism>
<protein>
    <recommendedName>
        <fullName evidence="3">Lysozyme</fullName>
        <ecNumber evidence="3">3.2.1.17</ecNumber>
    </recommendedName>
</protein>
<comment type="caution">
    <text evidence="4">The sequence shown here is derived from an EMBL/GenBank/DDBJ whole genome shotgun (WGS) entry which is preliminary data.</text>
</comment>
<dbReference type="InterPro" id="IPR052619">
    <property type="entry name" value="Phage_lysozyme-like"/>
</dbReference>
<name>A0A4Q2J0J5_9SPHN</name>
<sequence>MDSLNREVLRAELKRDEGWVLKRTYRCTENKLSAGCGRNLDDVGLSPAELDLFGVTLAYVRRNGLTAAQAEVCLDNDIDRSIADLDRRLPWWRQLDPVRQRVLVNMCFNMGIGNSSKGLLSFRNTLQLIRDGNYQSAARNMLVSKWARQVGKRADRLAELMRLGPRKL</sequence>